<reference evidence="7" key="1">
    <citation type="submission" date="2020-10" db="EMBL/GenBank/DDBJ databases">
        <authorList>
            <person name="Gilroy R."/>
        </authorList>
    </citation>
    <scope>NUCLEOTIDE SEQUENCE</scope>
    <source>
        <strain evidence="7">ChiSjej1B19-7085</strain>
    </source>
</reference>
<accession>A0A9D1DPS4</accession>
<proteinExistence type="predicted"/>
<dbReference type="SMART" id="SM00382">
    <property type="entry name" value="AAA"/>
    <property type="match status" value="1"/>
</dbReference>
<evidence type="ECO:0000256" key="3">
    <source>
        <dbReference type="ARBA" id="ARBA00022741"/>
    </source>
</evidence>
<dbReference type="InterPro" id="IPR000719">
    <property type="entry name" value="Prot_kinase_dom"/>
</dbReference>
<dbReference type="PANTHER" id="PTHR43289">
    <property type="entry name" value="MITOGEN-ACTIVATED PROTEIN KINASE KINASE KINASE 20-RELATED"/>
    <property type="match status" value="1"/>
</dbReference>
<keyword evidence="2" id="KW-0808">Transferase</keyword>
<reference evidence="7" key="2">
    <citation type="journal article" date="2021" name="PeerJ">
        <title>Extensive microbial diversity within the chicken gut microbiome revealed by metagenomics and culture.</title>
        <authorList>
            <person name="Gilroy R."/>
            <person name="Ravi A."/>
            <person name="Getino M."/>
            <person name="Pursley I."/>
            <person name="Horton D.L."/>
            <person name="Alikhan N.F."/>
            <person name="Baker D."/>
            <person name="Gharbi K."/>
            <person name="Hall N."/>
            <person name="Watson M."/>
            <person name="Adriaenssens E.M."/>
            <person name="Foster-Nyarko E."/>
            <person name="Jarju S."/>
            <person name="Secka A."/>
            <person name="Antonio M."/>
            <person name="Oren A."/>
            <person name="Chaudhuri R.R."/>
            <person name="La Ragione R."/>
            <person name="Hildebrand F."/>
            <person name="Pallen M.J."/>
        </authorList>
    </citation>
    <scope>NUCLEOTIDE SEQUENCE</scope>
    <source>
        <strain evidence="7">ChiSjej1B19-7085</strain>
    </source>
</reference>
<dbReference type="EC" id="2.7.11.1" evidence="1"/>
<feature type="domain" description="Protein kinase" evidence="6">
    <location>
        <begin position="30"/>
        <end position="366"/>
    </location>
</feature>
<protein>
    <recommendedName>
        <fullName evidence="1">non-specific serine/threonine protein kinase</fullName>
        <ecNumber evidence="1">2.7.11.1</ecNumber>
    </recommendedName>
</protein>
<keyword evidence="4" id="KW-0418">Kinase</keyword>
<dbReference type="AlphaFoldDB" id="A0A9D1DPS4"/>
<dbReference type="Gene3D" id="3.40.50.300">
    <property type="entry name" value="P-loop containing nucleotide triphosphate hydrolases"/>
    <property type="match status" value="1"/>
</dbReference>
<dbReference type="SUPFAM" id="SSF52540">
    <property type="entry name" value="P-loop containing nucleoside triphosphate hydrolases"/>
    <property type="match status" value="1"/>
</dbReference>
<dbReference type="GO" id="GO:0004674">
    <property type="term" value="F:protein serine/threonine kinase activity"/>
    <property type="evidence" value="ECO:0007669"/>
    <property type="project" value="UniProtKB-EC"/>
</dbReference>
<sequence length="1002" mass="113431">MENRDVREPLPAGTVLRWERERIRCEKNRYILHEAISFGGSSIFYSAEKEGNALPFGIKECFPRELAGRLRREHGILTATDEDSDHILKKARERMLMETEISQKLAVVSGRSIPVLDAPKEMAVETAEGGFAAPQGSFLVLRDMSGVGMFLPQLLKECSLPPEEGHPLRTGGRPSLYTIAQILAETLRAVELVHNAGCLYGDVQPENIFFADTRTEKGELGFGCLLDFGCARVFDDSTDFDNPAGVKKTARIRDRMVFSTPGYTAPEIVWDNDGTLQLTPAADVYSVGRLLLFLLRGRTYVENGRDRMLTESASLARLLPSEGEKLGCTPESLRLIQHILDKSLCLDPAERCQSAAELLEDAEKLLELTRPPKNQLALSFSALAEGEFLGREEQISRLDRALREKRKPVILWGFAGMGKTELAIEFARRYTRGQAYFVRFQGSARRTITGPIADAFSGYDRKDVRGREKPEEQICREVLGLLGERSENDLLILDGMDGGFGGFSGLISEPEFRQLCALPMGLLVTTRSRAEGGIEADTLPRPLLHRLMRRFVSDLSDEAADRLIDAVESHTLTVELMARTLKYSVPKLTPEALLEKMTQNDWNSKAFVSVSTAKDREGRMARIQDHLTALFRMADLSEEERRMMGFALPISDSGLSVKDFVMTPDFDPDVLHQLIRRGWIRRSEADILTVHPLVRQTGWRELHPDMQALYRFVECLFFHLESNYGAPDEEITRGVEYLAGYLDWAGSAPLCTAVTEFMCHLLRIQGHWESALRLSMNLPEWLREYRDSDYYPECMYHALSLSTEFARLLGIPSNPLTEYFAAENRIPKHREMFVPESAWGPDRERIVRLRACEEALDKKEYGETIRLCGLAKRWCRENGQDFTDFEITAAQAYQEMNDDESACRTMLHVCTEMEKWERPTSLYVSSLITTAKLCVWVGYPAEARELLSKAFPTMEQLSPPERRKIIMDRGTDVIKLSEDQGWTEEAELWRKAAFKASQTASS</sequence>
<evidence type="ECO:0000313" key="7">
    <source>
        <dbReference type="EMBL" id="HIR56629.1"/>
    </source>
</evidence>
<name>A0A9D1DPS4_9FIRM</name>
<dbReference type="PANTHER" id="PTHR43289:SF6">
    <property type="entry name" value="SERINE_THREONINE-PROTEIN KINASE NEKL-3"/>
    <property type="match status" value="1"/>
</dbReference>
<gene>
    <name evidence="7" type="ORF">IAA54_03090</name>
</gene>
<evidence type="ECO:0000313" key="8">
    <source>
        <dbReference type="Proteomes" id="UP000886785"/>
    </source>
</evidence>
<dbReference type="InterPro" id="IPR003593">
    <property type="entry name" value="AAA+_ATPase"/>
</dbReference>
<keyword evidence="5" id="KW-0067">ATP-binding</keyword>
<evidence type="ECO:0000256" key="1">
    <source>
        <dbReference type="ARBA" id="ARBA00012513"/>
    </source>
</evidence>
<organism evidence="7 8">
    <name type="scientific">Candidatus Gallacutalibacter pullicola</name>
    <dbReference type="NCBI Taxonomy" id="2840830"/>
    <lineage>
        <taxon>Bacteria</taxon>
        <taxon>Bacillati</taxon>
        <taxon>Bacillota</taxon>
        <taxon>Clostridia</taxon>
        <taxon>Eubacteriales</taxon>
        <taxon>Candidatus Gallacutalibacter</taxon>
    </lineage>
</organism>
<dbReference type="Proteomes" id="UP000886785">
    <property type="component" value="Unassembled WGS sequence"/>
</dbReference>
<evidence type="ECO:0000256" key="4">
    <source>
        <dbReference type="ARBA" id="ARBA00022777"/>
    </source>
</evidence>
<dbReference type="SMART" id="SM00220">
    <property type="entry name" value="S_TKc"/>
    <property type="match status" value="1"/>
</dbReference>
<comment type="caution">
    <text evidence="7">The sequence shown here is derived from an EMBL/GenBank/DDBJ whole genome shotgun (WGS) entry which is preliminary data.</text>
</comment>
<dbReference type="Pfam" id="PF00069">
    <property type="entry name" value="Pkinase"/>
    <property type="match status" value="1"/>
</dbReference>
<evidence type="ECO:0000256" key="5">
    <source>
        <dbReference type="ARBA" id="ARBA00022840"/>
    </source>
</evidence>
<dbReference type="InterPro" id="IPR011009">
    <property type="entry name" value="Kinase-like_dom_sf"/>
</dbReference>
<dbReference type="Gene3D" id="1.10.510.10">
    <property type="entry name" value="Transferase(Phosphotransferase) domain 1"/>
    <property type="match status" value="1"/>
</dbReference>
<keyword evidence="3" id="KW-0547">Nucleotide-binding</keyword>
<dbReference type="SUPFAM" id="SSF56112">
    <property type="entry name" value="Protein kinase-like (PK-like)"/>
    <property type="match status" value="1"/>
</dbReference>
<dbReference type="InterPro" id="IPR027417">
    <property type="entry name" value="P-loop_NTPase"/>
</dbReference>
<dbReference type="EMBL" id="DVHF01000036">
    <property type="protein sequence ID" value="HIR56629.1"/>
    <property type="molecule type" value="Genomic_DNA"/>
</dbReference>
<evidence type="ECO:0000259" key="6">
    <source>
        <dbReference type="PROSITE" id="PS50011"/>
    </source>
</evidence>
<dbReference type="GO" id="GO:0005524">
    <property type="term" value="F:ATP binding"/>
    <property type="evidence" value="ECO:0007669"/>
    <property type="project" value="UniProtKB-KW"/>
</dbReference>
<evidence type="ECO:0000256" key="2">
    <source>
        <dbReference type="ARBA" id="ARBA00022679"/>
    </source>
</evidence>
<dbReference type="PROSITE" id="PS50011">
    <property type="entry name" value="PROTEIN_KINASE_DOM"/>
    <property type="match status" value="1"/>
</dbReference>